<keyword evidence="1" id="KW-0472">Membrane</keyword>
<dbReference type="RefSeq" id="WP_089256070.1">
    <property type="nucleotide sequence ID" value="NZ_FZPH01000035.1"/>
</dbReference>
<name>A0A239PGE7_9ACTN</name>
<keyword evidence="3" id="KW-1185">Reference proteome</keyword>
<dbReference type="Gene3D" id="2.120.10.30">
    <property type="entry name" value="TolB, C-terminal domain"/>
    <property type="match status" value="1"/>
</dbReference>
<evidence type="ECO:0000313" key="3">
    <source>
        <dbReference type="Proteomes" id="UP000198362"/>
    </source>
</evidence>
<dbReference type="SUPFAM" id="SSF69304">
    <property type="entry name" value="Tricorn protease N-terminal domain"/>
    <property type="match status" value="1"/>
</dbReference>
<accession>A0A239PGE7</accession>
<feature type="transmembrane region" description="Helical" evidence="1">
    <location>
        <begin position="424"/>
        <end position="442"/>
    </location>
</feature>
<keyword evidence="1" id="KW-0812">Transmembrane</keyword>
<evidence type="ECO:0008006" key="4">
    <source>
        <dbReference type="Google" id="ProtNLM"/>
    </source>
</evidence>
<dbReference type="AlphaFoldDB" id="A0A239PGE7"/>
<gene>
    <name evidence="2" type="ORF">SAMN05421812_13528</name>
</gene>
<evidence type="ECO:0000313" key="2">
    <source>
        <dbReference type="EMBL" id="SNT66247.1"/>
    </source>
</evidence>
<dbReference type="EMBL" id="FZPH01000035">
    <property type="protein sequence ID" value="SNT66247.1"/>
    <property type="molecule type" value="Genomic_DNA"/>
</dbReference>
<protein>
    <recommendedName>
        <fullName evidence="4">WD40-like Beta Propeller Repeat</fullName>
    </recommendedName>
</protein>
<dbReference type="InterPro" id="IPR011042">
    <property type="entry name" value="6-blade_b-propeller_TolB-like"/>
</dbReference>
<evidence type="ECO:0000256" key="1">
    <source>
        <dbReference type="SAM" id="Phobius"/>
    </source>
</evidence>
<proteinExistence type="predicted"/>
<feature type="transmembrane region" description="Helical" evidence="1">
    <location>
        <begin position="36"/>
        <end position="54"/>
    </location>
</feature>
<organism evidence="2 3">
    <name type="scientific">Asanoa hainanensis</name>
    <dbReference type="NCBI Taxonomy" id="560556"/>
    <lineage>
        <taxon>Bacteria</taxon>
        <taxon>Bacillati</taxon>
        <taxon>Actinomycetota</taxon>
        <taxon>Actinomycetes</taxon>
        <taxon>Micromonosporales</taxon>
        <taxon>Micromonosporaceae</taxon>
        <taxon>Asanoa</taxon>
    </lineage>
</organism>
<dbReference type="OrthoDB" id="3383117at2"/>
<reference evidence="2 3" key="1">
    <citation type="submission" date="2017-06" db="EMBL/GenBank/DDBJ databases">
        <authorList>
            <person name="Kim H.J."/>
            <person name="Triplett B.A."/>
        </authorList>
    </citation>
    <scope>NUCLEOTIDE SEQUENCE [LARGE SCALE GENOMIC DNA]</scope>
    <source>
        <strain evidence="2 3">CGMCC 4.5593</strain>
    </source>
</reference>
<sequence length="464" mass="49033">MTSRLRDSLHAAAADVPTYPVYEKALATARRSRRRAAVTAALVLIALTGVLLPLTDNRAAKTPAAGAQAQAALPDHVGVPPRGSLHATDRPRIGSASVIFTGRAEGMEGANEQSIVAVVSADSDRYRIIKAQPDTRAGADTVLSPDGREVAFGEWSDNTAGVRIVDLATGDSRTVRSGVASSVDSTPVAWSPDGRTLVVRDTLPPADPGGNQLRDVLSIVAPSGEQIRLAEADRVEELGSPVAFAPDSARLAFQNGRTVSVVDLGGRRLSSFTLPPETQLAGKGAWSTDGRTLTVTRREGMRWSLRSVDPATGRDLGALDTPAVSGVSAIRLLGWSADGSARVVAYQPAATAEVRFDIFLEMAQRLAYANVSTVQVLALGRGASTPTTLLTAPRGVVAIDVADNVIRGGQVRHANPPTGAGPRFWFWTALVTVLLAGTVLYATRKRLALWLDDQRVRRRRLANG</sequence>
<keyword evidence="1" id="KW-1133">Transmembrane helix</keyword>
<dbReference type="Proteomes" id="UP000198362">
    <property type="component" value="Unassembled WGS sequence"/>
</dbReference>